<reference evidence="4 5" key="1">
    <citation type="submission" date="2024-09" db="EMBL/GenBank/DDBJ databases">
        <title>Laminarin stimulates single cell rates of sulfate reduction while oxygen inhibits transcriptomic activity in coastal marine sediment.</title>
        <authorList>
            <person name="Lindsay M."/>
            <person name="Orcutt B."/>
            <person name="Emerson D."/>
            <person name="Stepanauskas R."/>
            <person name="D'Angelo T."/>
        </authorList>
    </citation>
    <scope>NUCLEOTIDE SEQUENCE [LARGE SCALE GENOMIC DNA]</scope>
    <source>
        <strain evidence="4">SAG AM-311-K15</strain>
    </source>
</reference>
<keyword evidence="1" id="KW-0880">Kelch repeat</keyword>
<sequence>MKSAIFIYIFACLLLCFIISCQTDTGNSEEKSIVVFKISLKDEAARDLNITTMRLRIYNHLTEVVWGPADYAWDLHGCLLAGVKPGRGYQLRAEALNAAGTVYLTGYSELFDALANQTTDVGNIVLMGVGDWAYTSSFTVPRAYHSSIVYKDYVYIIGGTDGFEVLDDIQYAQINPDGSIDSWNFTTSLSNPRSNQTSIVYNDYLYAMGGDRYQSLSWVEFARINENGTIGSFRLTSSFQEYRLAHTSVVYNGYLYVLGGLVNNNDECINDVLFTEIKSDGTLGQWRFTTSFNGERYGAGSAVYNGFVYIIGGHNLIHYHDDVQFTAINSDGTVGNWQFTSSLPIPVASRAAEVHKGYIFVTASQNSLIEYAKINPDGTINPWEVSATTFENGRLGQTSIIHNNFMYVMGGRTGENNETIFNDVQYAPVPE</sequence>
<evidence type="ECO:0000313" key="5">
    <source>
        <dbReference type="Proteomes" id="UP001594351"/>
    </source>
</evidence>
<proteinExistence type="predicted"/>
<dbReference type="Gene3D" id="2.120.10.80">
    <property type="entry name" value="Kelch-type beta propeller"/>
    <property type="match status" value="2"/>
</dbReference>
<keyword evidence="2" id="KW-0677">Repeat</keyword>
<keyword evidence="5" id="KW-1185">Reference proteome</keyword>
<evidence type="ECO:0000256" key="1">
    <source>
        <dbReference type="ARBA" id="ARBA00022441"/>
    </source>
</evidence>
<evidence type="ECO:0000313" key="4">
    <source>
        <dbReference type="EMBL" id="MFC1849895.1"/>
    </source>
</evidence>
<accession>A0ABV6YUM0</accession>
<evidence type="ECO:0000256" key="3">
    <source>
        <dbReference type="SAM" id="SignalP"/>
    </source>
</evidence>
<dbReference type="EMBL" id="JBHPBY010000064">
    <property type="protein sequence ID" value="MFC1849895.1"/>
    <property type="molecule type" value="Genomic_DNA"/>
</dbReference>
<name>A0ABV6YUM0_UNCC1</name>
<dbReference type="InterPro" id="IPR015915">
    <property type="entry name" value="Kelch-typ_b-propeller"/>
</dbReference>
<dbReference type="Proteomes" id="UP001594351">
    <property type="component" value="Unassembled WGS sequence"/>
</dbReference>
<comment type="caution">
    <text evidence="4">The sequence shown here is derived from an EMBL/GenBank/DDBJ whole genome shotgun (WGS) entry which is preliminary data.</text>
</comment>
<dbReference type="PANTHER" id="PTHR24412">
    <property type="entry name" value="KELCH PROTEIN"/>
    <property type="match status" value="1"/>
</dbReference>
<keyword evidence="3" id="KW-0732">Signal</keyword>
<dbReference type="PANTHER" id="PTHR24412:SF489">
    <property type="entry name" value="RING FINGER DOMAIN AND KELCH REPEAT-CONTAINING PROTEIN DDB_G0271372"/>
    <property type="match status" value="1"/>
</dbReference>
<organism evidence="4 5">
    <name type="scientific">candidate division CSSED10-310 bacterium</name>
    <dbReference type="NCBI Taxonomy" id="2855610"/>
    <lineage>
        <taxon>Bacteria</taxon>
        <taxon>Bacteria division CSSED10-310</taxon>
    </lineage>
</organism>
<feature type="chain" id="PRO_5046870222" evidence="3">
    <location>
        <begin position="24"/>
        <end position="431"/>
    </location>
</feature>
<dbReference type="PROSITE" id="PS51257">
    <property type="entry name" value="PROKAR_LIPOPROTEIN"/>
    <property type="match status" value="1"/>
</dbReference>
<gene>
    <name evidence="4" type="ORF">ACFL27_06770</name>
</gene>
<evidence type="ECO:0000256" key="2">
    <source>
        <dbReference type="ARBA" id="ARBA00022737"/>
    </source>
</evidence>
<dbReference type="SUPFAM" id="SSF117281">
    <property type="entry name" value="Kelch motif"/>
    <property type="match status" value="2"/>
</dbReference>
<protein>
    <submittedName>
        <fullName evidence="4">Kelch repeat-containing protein</fullName>
    </submittedName>
</protein>
<feature type="signal peptide" evidence="3">
    <location>
        <begin position="1"/>
        <end position="23"/>
    </location>
</feature>